<feature type="domain" description="HTH tetR-type" evidence="5">
    <location>
        <begin position="1"/>
        <end position="61"/>
    </location>
</feature>
<organism evidence="6 7">
    <name type="scientific">Pedobacter frigiditerrae</name>
    <dbReference type="NCBI Taxonomy" id="2530452"/>
    <lineage>
        <taxon>Bacteria</taxon>
        <taxon>Pseudomonadati</taxon>
        <taxon>Bacteroidota</taxon>
        <taxon>Sphingobacteriia</taxon>
        <taxon>Sphingobacteriales</taxon>
        <taxon>Sphingobacteriaceae</taxon>
        <taxon>Pedobacter</taxon>
    </lineage>
</organism>
<dbReference type="PRINTS" id="PR00455">
    <property type="entry name" value="HTHTETR"/>
</dbReference>
<dbReference type="PANTHER" id="PTHR30055">
    <property type="entry name" value="HTH-TYPE TRANSCRIPTIONAL REGULATOR RUTR"/>
    <property type="match status" value="1"/>
</dbReference>
<keyword evidence="1" id="KW-0805">Transcription regulation</keyword>
<dbReference type="SUPFAM" id="SSF46689">
    <property type="entry name" value="Homeodomain-like"/>
    <property type="match status" value="1"/>
</dbReference>
<evidence type="ECO:0000313" key="7">
    <source>
        <dbReference type="Proteomes" id="UP000292884"/>
    </source>
</evidence>
<evidence type="ECO:0000259" key="5">
    <source>
        <dbReference type="PROSITE" id="PS50977"/>
    </source>
</evidence>
<dbReference type="OrthoDB" id="881297at2"/>
<dbReference type="GO" id="GO:0000976">
    <property type="term" value="F:transcription cis-regulatory region binding"/>
    <property type="evidence" value="ECO:0007669"/>
    <property type="project" value="TreeGrafter"/>
</dbReference>
<dbReference type="AlphaFoldDB" id="A0A4V2MHU7"/>
<evidence type="ECO:0000256" key="4">
    <source>
        <dbReference type="PROSITE-ProRule" id="PRU00335"/>
    </source>
</evidence>
<dbReference type="Proteomes" id="UP000292884">
    <property type="component" value="Unassembled WGS sequence"/>
</dbReference>
<dbReference type="InterPro" id="IPR001647">
    <property type="entry name" value="HTH_TetR"/>
</dbReference>
<evidence type="ECO:0000313" key="6">
    <source>
        <dbReference type="EMBL" id="TCC87906.1"/>
    </source>
</evidence>
<gene>
    <name evidence="6" type="ORF">EZ428_19415</name>
</gene>
<dbReference type="Pfam" id="PF00440">
    <property type="entry name" value="TetR_N"/>
    <property type="match status" value="1"/>
</dbReference>
<protein>
    <submittedName>
        <fullName evidence="6">TetR/AcrR family transcriptional regulator</fullName>
    </submittedName>
</protein>
<feature type="DNA-binding region" description="H-T-H motif" evidence="4">
    <location>
        <begin position="24"/>
        <end position="43"/>
    </location>
</feature>
<proteinExistence type="predicted"/>
<dbReference type="InterPro" id="IPR050109">
    <property type="entry name" value="HTH-type_TetR-like_transc_reg"/>
</dbReference>
<dbReference type="FunFam" id="1.10.10.60:FF:000141">
    <property type="entry name" value="TetR family transcriptional regulator"/>
    <property type="match status" value="1"/>
</dbReference>
<dbReference type="Gene3D" id="1.10.357.10">
    <property type="entry name" value="Tetracycline Repressor, domain 2"/>
    <property type="match status" value="1"/>
</dbReference>
<keyword evidence="3" id="KW-0804">Transcription</keyword>
<name>A0A4V2MHU7_9SPHI</name>
<keyword evidence="7" id="KW-1185">Reference proteome</keyword>
<evidence type="ECO:0000256" key="3">
    <source>
        <dbReference type="ARBA" id="ARBA00023163"/>
    </source>
</evidence>
<reference evidence="6 7" key="1">
    <citation type="submission" date="2019-02" db="EMBL/GenBank/DDBJ databases">
        <title>Pedobacter sp. RP-1-13 sp. nov., isolated from Arctic soil.</title>
        <authorList>
            <person name="Dahal R.H."/>
        </authorList>
    </citation>
    <scope>NUCLEOTIDE SEQUENCE [LARGE SCALE GENOMIC DNA]</scope>
    <source>
        <strain evidence="6 7">RP-1-13</strain>
    </source>
</reference>
<comment type="caution">
    <text evidence="6">The sequence shown here is derived from an EMBL/GenBank/DDBJ whole genome shotgun (WGS) entry which is preliminary data.</text>
</comment>
<dbReference type="GO" id="GO:0003700">
    <property type="term" value="F:DNA-binding transcription factor activity"/>
    <property type="evidence" value="ECO:0007669"/>
    <property type="project" value="TreeGrafter"/>
</dbReference>
<dbReference type="PROSITE" id="PS50977">
    <property type="entry name" value="HTH_TETR_2"/>
    <property type="match status" value="1"/>
</dbReference>
<evidence type="ECO:0000256" key="2">
    <source>
        <dbReference type="ARBA" id="ARBA00023125"/>
    </source>
</evidence>
<dbReference type="PANTHER" id="PTHR30055:SF234">
    <property type="entry name" value="HTH-TYPE TRANSCRIPTIONAL REGULATOR BETI"/>
    <property type="match status" value="1"/>
</dbReference>
<sequence length="206" mass="24336">MEVKEYIVEEADKLFCQYGFKSVTMDDIAKHLGMSKKTIYQHFSDKDELVNILIKDKLSNQDCTMDFCAKNAENAVHEIFFAITNINELLTTMNPKLFYDLQKYHPKAWLHFREFKENRLGKCIHVNLERGISEGFYRPEINKEILTQMRLDQVDLIFNQHDQYKMAKYNLAQVMAEITEHFLYGICNHAGLEKINYYKQQSSQAL</sequence>
<dbReference type="InterPro" id="IPR009057">
    <property type="entry name" value="Homeodomain-like_sf"/>
</dbReference>
<dbReference type="EMBL" id="SJSK01000006">
    <property type="protein sequence ID" value="TCC87906.1"/>
    <property type="molecule type" value="Genomic_DNA"/>
</dbReference>
<keyword evidence="2 4" id="KW-0238">DNA-binding</keyword>
<evidence type="ECO:0000256" key="1">
    <source>
        <dbReference type="ARBA" id="ARBA00023015"/>
    </source>
</evidence>
<dbReference type="RefSeq" id="WP_131554871.1">
    <property type="nucleotide sequence ID" value="NZ_SJSK01000006.1"/>
</dbReference>
<accession>A0A4V2MHU7</accession>